<evidence type="ECO:0000256" key="3">
    <source>
        <dbReference type="ARBA" id="ARBA00022723"/>
    </source>
</evidence>
<evidence type="ECO:0008006" key="13">
    <source>
        <dbReference type="Google" id="ProtNLM"/>
    </source>
</evidence>
<feature type="domain" description="Coenzyme PQQ synthesis protein F-like C-terminal lobe" evidence="10">
    <location>
        <begin position="785"/>
        <end position="883"/>
    </location>
</feature>
<dbReference type="InterPro" id="IPR032632">
    <property type="entry name" value="Peptidase_M16_M"/>
</dbReference>
<dbReference type="SUPFAM" id="SSF63411">
    <property type="entry name" value="LuxS/MPP-like metallohydrolase"/>
    <property type="match status" value="4"/>
</dbReference>
<comment type="caution">
    <text evidence="11">The sequence shown here is derived from an EMBL/GenBank/DDBJ whole genome shotgun (WGS) entry which is preliminary data.</text>
</comment>
<dbReference type="Pfam" id="PF22456">
    <property type="entry name" value="PqqF-like_C_4"/>
    <property type="match status" value="1"/>
</dbReference>
<dbReference type="InterPro" id="IPR054734">
    <property type="entry name" value="PqqF-like_C_4"/>
</dbReference>
<reference evidence="11 12" key="1">
    <citation type="submission" date="2019-07" db="EMBL/GenBank/DDBJ databases">
        <title>Genome assembly of two rare yeast pathogens: Diutina rugosa and Trichomonascus ciferrii.</title>
        <authorList>
            <person name="Mixao V."/>
            <person name="Saus E."/>
            <person name="Hansen A."/>
            <person name="Lass-Flor C."/>
            <person name="Gabaldon T."/>
        </authorList>
    </citation>
    <scope>NUCLEOTIDE SEQUENCE [LARGE SCALE GENOMIC DNA]</scope>
    <source>
        <strain evidence="11 12">CBS 613</strain>
    </source>
</reference>
<accession>A0A642UTP7</accession>
<evidence type="ECO:0000313" key="11">
    <source>
        <dbReference type="EMBL" id="KAA8905296.1"/>
    </source>
</evidence>
<dbReference type="OMA" id="WIFDEMK"/>
<evidence type="ECO:0000256" key="1">
    <source>
        <dbReference type="ARBA" id="ARBA00007261"/>
    </source>
</evidence>
<dbReference type="GO" id="GO:0046872">
    <property type="term" value="F:metal ion binding"/>
    <property type="evidence" value="ECO:0007669"/>
    <property type="project" value="UniProtKB-KW"/>
</dbReference>
<dbReference type="VEuPathDB" id="FungiDB:DIURU_001724"/>
<dbReference type="Pfam" id="PF00675">
    <property type="entry name" value="Peptidase_M16"/>
    <property type="match status" value="1"/>
</dbReference>
<dbReference type="InterPro" id="IPR011249">
    <property type="entry name" value="Metalloenz_LuxS/M16"/>
</dbReference>
<name>A0A642UTP7_DIURU</name>
<keyword evidence="2" id="KW-0645">Protease</keyword>
<dbReference type="GO" id="GO:0005829">
    <property type="term" value="C:cytosol"/>
    <property type="evidence" value="ECO:0007669"/>
    <property type="project" value="TreeGrafter"/>
</dbReference>
<evidence type="ECO:0000256" key="4">
    <source>
        <dbReference type="ARBA" id="ARBA00022801"/>
    </source>
</evidence>
<dbReference type="PANTHER" id="PTHR43690">
    <property type="entry name" value="NARDILYSIN"/>
    <property type="match status" value="1"/>
</dbReference>
<dbReference type="FunFam" id="3.30.830.10:FF:000005">
    <property type="entry name" value="nardilysin isoform X1"/>
    <property type="match status" value="1"/>
</dbReference>
<comment type="similarity">
    <text evidence="1">Belongs to the peptidase M16 family.</text>
</comment>
<dbReference type="Pfam" id="PF16187">
    <property type="entry name" value="Peptidase_M16_M"/>
    <property type="match status" value="1"/>
</dbReference>
<dbReference type="GO" id="GO:0043171">
    <property type="term" value="P:peptide catabolic process"/>
    <property type="evidence" value="ECO:0007669"/>
    <property type="project" value="TreeGrafter"/>
</dbReference>
<dbReference type="Proteomes" id="UP000449547">
    <property type="component" value="Unassembled WGS sequence"/>
</dbReference>
<proteinExistence type="inferred from homology"/>
<evidence type="ECO:0000259" key="10">
    <source>
        <dbReference type="Pfam" id="PF22456"/>
    </source>
</evidence>
<dbReference type="EMBL" id="SWFT01000050">
    <property type="protein sequence ID" value="KAA8905296.1"/>
    <property type="molecule type" value="Genomic_DNA"/>
</dbReference>
<protein>
    <recommendedName>
        <fullName evidence="13">A-factor-processing enzyme</fullName>
    </recommendedName>
</protein>
<dbReference type="GO" id="GO:0005739">
    <property type="term" value="C:mitochondrion"/>
    <property type="evidence" value="ECO:0007669"/>
    <property type="project" value="TreeGrafter"/>
</dbReference>
<evidence type="ECO:0000256" key="5">
    <source>
        <dbReference type="ARBA" id="ARBA00022833"/>
    </source>
</evidence>
<evidence type="ECO:0000259" key="9">
    <source>
        <dbReference type="Pfam" id="PF16187"/>
    </source>
</evidence>
<dbReference type="Pfam" id="PF05193">
    <property type="entry name" value="Peptidase_M16_C"/>
    <property type="match status" value="1"/>
</dbReference>
<dbReference type="AlphaFoldDB" id="A0A642UTP7"/>
<dbReference type="FunFam" id="3.30.830.10:FF:000004">
    <property type="entry name" value="Putative insulin-degrading enzyme"/>
    <property type="match status" value="1"/>
</dbReference>
<gene>
    <name evidence="11" type="ORF">DIURU_001724</name>
</gene>
<sequence>MDSSRFTVLADNSVVEKPVVDDRQYRLVNLHDNNLSVLLIHDPTTDKAAASLDVNTGSFADREYQISGLAHFCEHLLFMGTKKYPEENEYSSYLAKHSGYSNAYTAAEHTNYYFQVSANHLQGALDRFAQFFISPLFSNSCKDREINAVDSENKKNLQNDLWRMYQLDKSNSNPEHPYNGFATGNFYTLAEEPAEKGMDVRETLINFHKDHYSANLMSLVILGKEDLDTLTSWALELFCDVPNKGLPRPNYNGTLIFPEEYLGKITRAVPVMDNHKLEIVFMIPEDLDDKWKSKSSAYYSHLLGHESEGSVLYYLKSKNWVSELSAGNIRVCQGNSFFILEFELTPQGLENWKTIVITVFQYLQYLQAQEPHKWIWEEISNMSKINFKFKQKTDASSTVSKLSNSLYQFTADGQIPSEYILSSSVMREFNPEQIKQYGRYLNPDNFRITLTSQALDGLDKKERWYGTEYSYEDIPSDLMTQIKSAEPISDLHLPIPNDFIPTDFTISLPKSETPLSHPYLIEDTSALQVWFKQDDRFEVPKGTIEVSLHLPMSNKDVRQATMSQLVGDLFNDELNQITYYASLVGLKVMFTFWRDGFSLKVSGYNDKLPVLFEQVIEKFIRFKPNPARFDAIKFKMTQELKNFGYHVPYSQVNTHHMLLINEKTYSYPEKLKQLESISCEDVTEFVTQQLWSEGVFCEMLIHGNFDISKAREIKQGLATQLEGRGTISGDVYRAIRLRNAILSPNEVARYEVSLEDSKNINSCIEYYIQIGADKDNDRLRVLTDLLGVIIREPCFNQLRTREQLGYVVFSGLKPCRNSFGFRVLIQSERTTDYLEYRIDEFLHQFGRHVSSMENEEFEKFKQALEDLKLTKLKHLSEETSRFWNSITDGYYNFDARKRHVEVLESITKAEFIQFYQDYVLNRAGKSARLAVHLKAQHPSKVSRDKLINSSLINWMFRNDINVDSDKIDDILKKSTNVQEIAKKVAALLRADNLEHSTDDIAAIIESGLVQPVPATYPTGKLYTNISSFREDHDMSEHAKPVEPLRNFYIPDLSHL</sequence>
<evidence type="ECO:0000259" key="7">
    <source>
        <dbReference type="Pfam" id="PF00675"/>
    </source>
</evidence>
<dbReference type="InterPro" id="IPR007863">
    <property type="entry name" value="Peptidase_M16_C"/>
</dbReference>
<dbReference type="InterPro" id="IPR050626">
    <property type="entry name" value="Peptidase_M16"/>
</dbReference>
<keyword evidence="3" id="KW-0479">Metal-binding</keyword>
<dbReference type="GO" id="GO:0004222">
    <property type="term" value="F:metalloendopeptidase activity"/>
    <property type="evidence" value="ECO:0007669"/>
    <property type="project" value="TreeGrafter"/>
</dbReference>
<organism evidence="11 12">
    <name type="scientific">Diutina rugosa</name>
    <name type="common">Yeast</name>
    <name type="synonym">Candida rugosa</name>
    <dbReference type="NCBI Taxonomy" id="5481"/>
    <lineage>
        <taxon>Eukaryota</taxon>
        <taxon>Fungi</taxon>
        <taxon>Dikarya</taxon>
        <taxon>Ascomycota</taxon>
        <taxon>Saccharomycotina</taxon>
        <taxon>Pichiomycetes</taxon>
        <taxon>Debaryomycetaceae</taxon>
        <taxon>Diutina</taxon>
    </lineage>
</organism>
<keyword evidence="5" id="KW-0862">Zinc</keyword>
<dbReference type="GeneID" id="54780377"/>
<feature type="domain" description="Peptidase M16 C-terminal" evidence="8">
    <location>
        <begin position="201"/>
        <end position="380"/>
    </location>
</feature>
<keyword evidence="4" id="KW-0378">Hydrolase</keyword>
<keyword evidence="12" id="KW-1185">Reference proteome</keyword>
<dbReference type="PANTHER" id="PTHR43690:SF18">
    <property type="entry name" value="INSULIN-DEGRADING ENZYME-RELATED"/>
    <property type="match status" value="1"/>
</dbReference>
<dbReference type="Gene3D" id="3.30.830.10">
    <property type="entry name" value="Metalloenzyme, LuxS/M16 peptidase-like"/>
    <property type="match status" value="4"/>
</dbReference>
<evidence type="ECO:0000259" key="8">
    <source>
        <dbReference type="Pfam" id="PF05193"/>
    </source>
</evidence>
<dbReference type="InterPro" id="IPR011765">
    <property type="entry name" value="Pept_M16_N"/>
</dbReference>
<dbReference type="GO" id="GO:0051603">
    <property type="term" value="P:proteolysis involved in protein catabolic process"/>
    <property type="evidence" value="ECO:0007669"/>
    <property type="project" value="TreeGrafter"/>
</dbReference>
<evidence type="ECO:0000256" key="6">
    <source>
        <dbReference type="ARBA" id="ARBA00023049"/>
    </source>
</evidence>
<dbReference type="OrthoDB" id="952271at2759"/>
<dbReference type="RefSeq" id="XP_034013682.1">
    <property type="nucleotide sequence ID" value="XM_034154299.1"/>
</dbReference>
<feature type="domain" description="Peptidase M16 N-terminal" evidence="7">
    <location>
        <begin position="37"/>
        <end position="174"/>
    </location>
</feature>
<evidence type="ECO:0000313" key="12">
    <source>
        <dbReference type="Proteomes" id="UP000449547"/>
    </source>
</evidence>
<feature type="domain" description="Peptidase M16 middle/third" evidence="9">
    <location>
        <begin position="387"/>
        <end position="672"/>
    </location>
</feature>
<keyword evidence="6" id="KW-0482">Metalloprotease</keyword>
<evidence type="ECO:0000256" key="2">
    <source>
        <dbReference type="ARBA" id="ARBA00022670"/>
    </source>
</evidence>